<dbReference type="EMBL" id="CP157743">
    <property type="protein sequence ID" value="XBS21418.1"/>
    <property type="molecule type" value="Genomic_DNA"/>
</dbReference>
<dbReference type="Proteomes" id="UP001225378">
    <property type="component" value="Chromosome"/>
</dbReference>
<proteinExistence type="predicted"/>
<dbReference type="RefSeq" id="WP_305909592.1">
    <property type="nucleotide sequence ID" value="NZ_CP157743.1"/>
</dbReference>
<protein>
    <submittedName>
        <fullName evidence="1">Uncharacterized protein</fullName>
    </submittedName>
</protein>
<evidence type="ECO:0000313" key="2">
    <source>
        <dbReference type="Proteomes" id="UP001225378"/>
    </source>
</evidence>
<sequence length="142" mass="16133">MKKKPGPKPIKGESMTATERMRRYRAKMKATKAKQEIIKEEMEKVGVSPVGLYLPSIYLHALRQYEIGLCSHPDLVDAVAGSSRWLALAIRQFLEARVDEAHNPELSEMMNSAEWQEASSIDYGDAMTRAKIRIHEEMEGNQ</sequence>
<dbReference type="KEGG" id="mech:Q9L42_004645"/>
<dbReference type="AlphaFoldDB" id="A0AAU7NWQ4"/>
<keyword evidence="2" id="KW-1185">Reference proteome</keyword>
<reference evidence="1 2" key="1">
    <citation type="journal article" date="2024" name="Microbiology">
        <title>Methylomarinum rosea sp. nov., a novel halophilic methanotrophic bacterium from the hypersaline Lake Elton.</title>
        <authorList>
            <person name="Suleimanov R.Z."/>
            <person name="Oshkin I.Y."/>
            <person name="Danilova O.V."/>
            <person name="Suzina N.E."/>
            <person name="Dedysh S.N."/>
        </authorList>
    </citation>
    <scope>NUCLEOTIDE SEQUENCE [LARGE SCALE GENOMIC DNA]</scope>
    <source>
        <strain evidence="1 2">Ch1-1</strain>
    </source>
</reference>
<gene>
    <name evidence="1" type="ORF">Q9L42_004645</name>
</gene>
<evidence type="ECO:0000313" key="1">
    <source>
        <dbReference type="EMBL" id="XBS21418.1"/>
    </source>
</evidence>
<name>A0AAU7NWQ4_9GAMM</name>
<organism evidence="1 2">
    <name type="scientific">Methylomarinum roseum</name>
    <dbReference type="NCBI Taxonomy" id="3067653"/>
    <lineage>
        <taxon>Bacteria</taxon>
        <taxon>Pseudomonadati</taxon>
        <taxon>Pseudomonadota</taxon>
        <taxon>Gammaproteobacteria</taxon>
        <taxon>Methylococcales</taxon>
        <taxon>Methylococcaceae</taxon>
        <taxon>Methylomarinum</taxon>
    </lineage>
</organism>
<accession>A0AAU7NWQ4</accession>